<evidence type="ECO:0000256" key="4">
    <source>
        <dbReference type="ARBA" id="ARBA00023136"/>
    </source>
</evidence>
<feature type="transmembrane region" description="Helical" evidence="5">
    <location>
        <begin position="60"/>
        <end position="77"/>
    </location>
</feature>
<dbReference type="GO" id="GO:0016020">
    <property type="term" value="C:membrane"/>
    <property type="evidence" value="ECO:0007669"/>
    <property type="project" value="UniProtKB-SubCell"/>
</dbReference>
<sequence>MTVELAVVVWGCVLAFVHIFAAVSAKTAQYGTKWNVGARDAETPPPSPLTGRLIRAQNNFFETFPIVIALALILAVARTQTETTQLGALLWLTARIVYLPLYALGIPVLRTLAFLASVAGIAMMIEPLIAPAIQALW</sequence>
<evidence type="ECO:0000256" key="2">
    <source>
        <dbReference type="ARBA" id="ARBA00022692"/>
    </source>
</evidence>
<protein>
    <recommendedName>
        <fullName evidence="8">MAPEG family protein</fullName>
    </recommendedName>
</protein>
<dbReference type="SUPFAM" id="SSF161084">
    <property type="entry name" value="MAPEG domain-like"/>
    <property type="match status" value="1"/>
</dbReference>
<dbReference type="PANTHER" id="PTHR35371:SF1">
    <property type="entry name" value="BLR7753 PROTEIN"/>
    <property type="match status" value="1"/>
</dbReference>
<comment type="subcellular location">
    <subcellularLocation>
        <location evidence="1">Membrane</location>
    </subcellularLocation>
</comment>
<evidence type="ECO:0000313" key="6">
    <source>
        <dbReference type="EMBL" id="QIG79151.1"/>
    </source>
</evidence>
<feature type="transmembrane region" description="Helical" evidence="5">
    <location>
        <begin position="89"/>
        <end position="106"/>
    </location>
</feature>
<evidence type="ECO:0000256" key="5">
    <source>
        <dbReference type="SAM" id="Phobius"/>
    </source>
</evidence>
<accession>A0A6G6Y2T2</accession>
<dbReference type="InterPro" id="IPR001129">
    <property type="entry name" value="Membr-assoc_MAPEG"/>
</dbReference>
<dbReference type="RefSeq" id="WP_165326152.1">
    <property type="nucleotide sequence ID" value="NZ_CP049109.1"/>
</dbReference>
<dbReference type="EMBL" id="CP049109">
    <property type="protein sequence ID" value="QIG79151.1"/>
    <property type="molecule type" value="Genomic_DNA"/>
</dbReference>
<keyword evidence="2 5" id="KW-0812">Transmembrane</keyword>
<evidence type="ECO:0000256" key="1">
    <source>
        <dbReference type="ARBA" id="ARBA00004370"/>
    </source>
</evidence>
<evidence type="ECO:0008006" key="8">
    <source>
        <dbReference type="Google" id="ProtNLM"/>
    </source>
</evidence>
<gene>
    <name evidence="6" type="ORF">G5C33_04680</name>
</gene>
<proteinExistence type="predicted"/>
<dbReference type="Pfam" id="PF01124">
    <property type="entry name" value="MAPEG"/>
    <property type="match status" value="1"/>
</dbReference>
<evidence type="ECO:0000256" key="3">
    <source>
        <dbReference type="ARBA" id="ARBA00022989"/>
    </source>
</evidence>
<dbReference type="AlphaFoldDB" id="A0A6G6Y2T2"/>
<dbReference type="Gene3D" id="1.20.120.550">
    <property type="entry name" value="Membrane associated eicosanoid/glutathione metabolism-like domain"/>
    <property type="match status" value="1"/>
</dbReference>
<keyword evidence="7" id="KW-1185">Reference proteome</keyword>
<keyword evidence="4 5" id="KW-0472">Membrane</keyword>
<dbReference type="KEGG" id="spzr:G5C33_04680"/>
<dbReference type="PANTHER" id="PTHR35371">
    <property type="entry name" value="INNER MEMBRANE PROTEIN"/>
    <property type="match status" value="1"/>
</dbReference>
<organism evidence="6 7">
    <name type="scientific">Stakelama tenebrarum</name>
    <dbReference type="NCBI Taxonomy" id="2711215"/>
    <lineage>
        <taxon>Bacteria</taxon>
        <taxon>Pseudomonadati</taxon>
        <taxon>Pseudomonadota</taxon>
        <taxon>Alphaproteobacteria</taxon>
        <taxon>Sphingomonadales</taxon>
        <taxon>Sphingomonadaceae</taxon>
        <taxon>Stakelama</taxon>
    </lineage>
</organism>
<evidence type="ECO:0000313" key="7">
    <source>
        <dbReference type="Proteomes" id="UP000501568"/>
    </source>
</evidence>
<dbReference type="Proteomes" id="UP000501568">
    <property type="component" value="Chromosome"/>
</dbReference>
<keyword evidence="3 5" id="KW-1133">Transmembrane helix</keyword>
<name>A0A6G6Y2T2_9SPHN</name>
<reference evidence="6 7" key="1">
    <citation type="submission" date="2020-02" db="EMBL/GenBank/DDBJ databases">
        <authorList>
            <person name="Zheng R.K."/>
            <person name="Sun C.M."/>
        </authorList>
    </citation>
    <scope>NUCLEOTIDE SEQUENCE [LARGE SCALE GENOMIC DNA]</scope>
    <source>
        <strain evidence="7">zrk23</strain>
    </source>
</reference>
<feature type="transmembrane region" description="Helical" evidence="5">
    <location>
        <begin position="112"/>
        <end position="133"/>
    </location>
</feature>
<dbReference type="InterPro" id="IPR023352">
    <property type="entry name" value="MAPEG-like_dom_sf"/>
</dbReference>